<dbReference type="Gene3D" id="1.10.10.60">
    <property type="entry name" value="Homeodomain-like"/>
    <property type="match status" value="1"/>
</dbReference>
<accession>X0SEP1</accession>
<reference evidence="2" key="1">
    <citation type="journal article" date="2014" name="Front. Microbiol.">
        <title>High frequency of phylogenetically diverse reductive dehalogenase-homologous genes in deep subseafloor sedimentary metagenomes.</title>
        <authorList>
            <person name="Kawai M."/>
            <person name="Futagami T."/>
            <person name="Toyoda A."/>
            <person name="Takaki Y."/>
            <person name="Nishi S."/>
            <person name="Hori S."/>
            <person name="Arai W."/>
            <person name="Tsubouchi T."/>
            <person name="Morono Y."/>
            <person name="Uchiyama I."/>
            <person name="Ito T."/>
            <person name="Fujiyama A."/>
            <person name="Inagaki F."/>
            <person name="Takami H."/>
        </authorList>
    </citation>
    <scope>NUCLEOTIDE SEQUENCE</scope>
    <source>
        <strain evidence="2">Expedition CK06-06</strain>
    </source>
</reference>
<evidence type="ECO:0000313" key="2">
    <source>
        <dbReference type="EMBL" id="GAF79449.1"/>
    </source>
</evidence>
<name>X0SEP1_9ZZZZ</name>
<dbReference type="PROSITE" id="PS50835">
    <property type="entry name" value="IG_LIKE"/>
    <property type="match status" value="1"/>
</dbReference>
<organism evidence="2">
    <name type="scientific">marine sediment metagenome</name>
    <dbReference type="NCBI Taxonomy" id="412755"/>
    <lineage>
        <taxon>unclassified sequences</taxon>
        <taxon>metagenomes</taxon>
        <taxon>ecological metagenomes</taxon>
    </lineage>
</organism>
<gene>
    <name evidence="2" type="ORF">S01H1_18304</name>
</gene>
<feature type="domain" description="Ig-like" evidence="1">
    <location>
        <begin position="16"/>
        <end position="56"/>
    </location>
</feature>
<evidence type="ECO:0000259" key="1">
    <source>
        <dbReference type="PROSITE" id="PS50835"/>
    </source>
</evidence>
<proteinExistence type="predicted"/>
<dbReference type="InterPro" id="IPR007110">
    <property type="entry name" value="Ig-like_dom"/>
</dbReference>
<sequence>MDKRTENKGQPTKLTPEVQAKIITAIRAGNYFNVSCRYAGISPATGLQWIQRGKGEHDREAKQIYVDFVEAVNSAKAQSEVEMVAIIRKAALDGQWPAAMTYLERAHPKRWGRIPALHSEGDGAATPPEMTISQLRTVVVSLIERRTGGPIEQIEFSQVREQQIKKINGQQNGH</sequence>
<dbReference type="AlphaFoldDB" id="X0SEP1"/>
<comment type="caution">
    <text evidence="2">The sequence shown here is derived from an EMBL/GenBank/DDBJ whole genome shotgun (WGS) entry which is preliminary data.</text>
</comment>
<protein>
    <recommendedName>
        <fullName evidence="1">Ig-like domain-containing protein</fullName>
    </recommendedName>
</protein>
<dbReference type="EMBL" id="BARS01009779">
    <property type="protein sequence ID" value="GAF79449.1"/>
    <property type="molecule type" value="Genomic_DNA"/>
</dbReference>
<feature type="non-terminal residue" evidence="2">
    <location>
        <position position="174"/>
    </location>
</feature>